<dbReference type="InterPro" id="IPR036034">
    <property type="entry name" value="PDZ_sf"/>
</dbReference>
<dbReference type="SMART" id="SM00228">
    <property type="entry name" value="PDZ"/>
    <property type="match status" value="2"/>
</dbReference>
<dbReference type="AlphaFoldDB" id="A0A915PZX2"/>
<dbReference type="PANTHER" id="PTHR31327">
    <property type="entry name" value="SPERM MEIOSIS PDZ DOMAIN CONTAINING PROTEINS-RELATED"/>
    <property type="match status" value="1"/>
</dbReference>
<dbReference type="PROSITE" id="PS50106">
    <property type="entry name" value="PDZ"/>
    <property type="match status" value="2"/>
</dbReference>
<dbReference type="CDD" id="cd00136">
    <property type="entry name" value="PDZ_canonical"/>
    <property type="match status" value="1"/>
</dbReference>
<accession>A0A915PZX2</accession>
<keyword evidence="2" id="KW-1185">Reference proteome</keyword>
<dbReference type="SUPFAM" id="SSF50156">
    <property type="entry name" value="PDZ domain-like"/>
    <property type="match status" value="2"/>
</dbReference>
<evidence type="ECO:0000313" key="3">
    <source>
        <dbReference type="WBParaSite" id="sdigi.contig500.g8692.t1"/>
    </source>
</evidence>
<dbReference type="Pfam" id="PF00595">
    <property type="entry name" value="PDZ"/>
    <property type="match status" value="1"/>
</dbReference>
<reference evidence="3" key="1">
    <citation type="submission" date="2022-11" db="UniProtKB">
        <authorList>
            <consortium name="WormBaseParasite"/>
        </authorList>
    </citation>
    <scope>IDENTIFICATION</scope>
</reference>
<dbReference type="InterPro" id="IPR040264">
    <property type="entry name" value="T15H9.4-like"/>
</dbReference>
<name>A0A915PZX2_9BILA</name>
<protein>
    <submittedName>
        <fullName evidence="3">PDZ domain-containing protein</fullName>
    </submittedName>
</protein>
<feature type="domain" description="PDZ" evidence="1">
    <location>
        <begin position="109"/>
        <end position="163"/>
    </location>
</feature>
<dbReference type="Gene3D" id="2.30.42.10">
    <property type="match status" value="2"/>
</dbReference>
<sequence length="275" mass="30591">MAKEISVAIPMEEGDPLGAVPNDKLVIVKVQPGTLADGNIKVGDQVLKLNNTVVQNCDHFFQLLRFAPPCATITLIRDERKAAELEAKVLIPPERAKFITRRDGYIYFVARIEWKPGGPKLGLGIKHYQNRVLVSRCDPNSLASQQLQVGDHLIDIDGHPVTDKDVCRELLLKSLQARRFVTSVVERPETMEARHWVQTALTASSAQAPSVAMNSDVRAIAARERQKLHKITAPKKSCLRRSNSMGKRVNIVEGKAAEFIIASDNEGKNLRHVRK</sequence>
<dbReference type="PANTHER" id="PTHR31327:SF7">
    <property type="entry name" value="PDZ DOMAIN-CONTAINING PROTEIN"/>
    <property type="match status" value="1"/>
</dbReference>
<evidence type="ECO:0000313" key="2">
    <source>
        <dbReference type="Proteomes" id="UP000887581"/>
    </source>
</evidence>
<dbReference type="InterPro" id="IPR001478">
    <property type="entry name" value="PDZ"/>
</dbReference>
<feature type="domain" description="PDZ" evidence="1">
    <location>
        <begin position="6"/>
        <end position="79"/>
    </location>
</feature>
<organism evidence="2 3">
    <name type="scientific">Setaria digitata</name>
    <dbReference type="NCBI Taxonomy" id="48799"/>
    <lineage>
        <taxon>Eukaryota</taxon>
        <taxon>Metazoa</taxon>
        <taxon>Ecdysozoa</taxon>
        <taxon>Nematoda</taxon>
        <taxon>Chromadorea</taxon>
        <taxon>Rhabditida</taxon>
        <taxon>Spirurina</taxon>
        <taxon>Spiruromorpha</taxon>
        <taxon>Filarioidea</taxon>
        <taxon>Setariidae</taxon>
        <taxon>Setaria</taxon>
    </lineage>
</organism>
<dbReference type="WBParaSite" id="sdigi.contig500.g8692.t1">
    <property type="protein sequence ID" value="sdigi.contig500.g8692.t1"/>
    <property type="gene ID" value="sdigi.contig500.g8692"/>
</dbReference>
<evidence type="ECO:0000259" key="1">
    <source>
        <dbReference type="PROSITE" id="PS50106"/>
    </source>
</evidence>
<proteinExistence type="predicted"/>
<dbReference type="Proteomes" id="UP000887581">
    <property type="component" value="Unplaced"/>
</dbReference>